<gene>
    <name evidence="3" type="ORF">PAXRUDRAFT_28862</name>
</gene>
<keyword evidence="4" id="KW-1185">Reference proteome</keyword>
<feature type="domain" description="DUF6532" evidence="2">
    <location>
        <begin position="72"/>
        <end position="177"/>
    </location>
</feature>
<dbReference type="InterPro" id="IPR045341">
    <property type="entry name" value="DUF6532"/>
</dbReference>
<dbReference type="OrthoDB" id="2634476at2759"/>
<protein>
    <submittedName>
        <fullName evidence="3">Unplaced genomic scaffold scaffold_2304, whole genome shotgun sequence</fullName>
    </submittedName>
</protein>
<reference evidence="4" key="2">
    <citation type="submission" date="2015-01" db="EMBL/GenBank/DDBJ databases">
        <title>Evolutionary Origins and Diversification of the Mycorrhizal Mutualists.</title>
        <authorList>
            <consortium name="DOE Joint Genome Institute"/>
            <consortium name="Mycorrhizal Genomics Consortium"/>
            <person name="Kohler A."/>
            <person name="Kuo A."/>
            <person name="Nagy L.G."/>
            <person name="Floudas D."/>
            <person name="Copeland A."/>
            <person name="Barry K.W."/>
            <person name="Cichocki N."/>
            <person name="Veneault-Fourrey C."/>
            <person name="LaButti K."/>
            <person name="Lindquist E.A."/>
            <person name="Lipzen A."/>
            <person name="Lundell T."/>
            <person name="Morin E."/>
            <person name="Murat C."/>
            <person name="Riley R."/>
            <person name="Ohm R."/>
            <person name="Sun H."/>
            <person name="Tunlid A."/>
            <person name="Henrissat B."/>
            <person name="Grigoriev I.V."/>
            <person name="Hibbett D.S."/>
            <person name="Martin F."/>
        </authorList>
    </citation>
    <scope>NUCLEOTIDE SEQUENCE [LARGE SCALE GENOMIC DNA]</scope>
    <source>
        <strain evidence="4">Ve08.2h10</strain>
    </source>
</reference>
<dbReference type="EMBL" id="KN827126">
    <property type="protein sequence ID" value="KIK77125.1"/>
    <property type="molecule type" value="Genomic_DNA"/>
</dbReference>
<evidence type="ECO:0000313" key="3">
    <source>
        <dbReference type="EMBL" id="KIK77125.1"/>
    </source>
</evidence>
<evidence type="ECO:0000259" key="2">
    <source>
        <dbReference type="Pfam" id="PF20149"/>
    </source>
</evidence>
<dbReference type="STRING" id="930991.A0A0D0DGQ7"/>
<dbReference type="Pfam" id="PF20149">
    <property type="entry name" value="DUF6532"/>
    <property type="match status" value="1"/>
</dbReference>
<feature type="compositionally biased region" description="Basic and acidic residues" evidence="1">
    <location>
        <begin position="39"/>
        <end position="63"/>
    </location>
</feature>
<dbReference type="InParanoid" id="A0A0D0DGQ7"/>
<feature type="compositionally biased region" description="Polar residues" evidence="1">
    <location>
        <begin position="1"/>
        <end position="10"/>
    </location>
</feature>
<dbReference type="Proteomes" id="UP000054538">
    <property type="component" value="Unassembled WGS sequence"/>
</dbReference>
<evidence type="ECO:0000313" key="4">
    <source>
        <dbReference type="Proteomes" id="UP000054538"/>
    </source>
</evidence>
<organism evidence="3 4">
    <name type="scientific">Paxillus rubicundulus Ve08.2h10</name>
    <dbReference type="NCBI Taxonomy" id="930991"/>
    <lineage>
        <taxon>Eukaryota</taxon>
        <taxon>Fungi</taxon>
        <taxon>Dikarya</taxon>
        <taxon>Basidiomycota</taxon>
        <taxon>Agaricomycotina</taxon>
        <taxon>Agaricomycetes</taxon>
        <taxon>Agaricomycetidae</taxon>
        <taxon>Boletales</taxon>
        <taxon>Paxilineae</taxon>
        <taxon>Paxillaceae</taxon>
        <taxon>Paxillus</taxon>
    </lineage>
</organism>
<proteinExistence type="predicted"/>
<reference evidence="3 4" key="1">
    <citation type="submission" date="2014-04" db="EMBL/GenBank/DDBJ databases">
        <authorList>
            <consortium name="DOE Joint Genome Institute"/>
            <person name="Kuo A."/>
            <person name="Kohler A."/>
            <person name="Jargeat P."/>
            <person name="Nagy L.G."/>
            <person name="Floudas D."/>
            <person name="Copeland A."/>
            <person name="Barry K.W."/>
            <person name="Cichocki N."/>
            <person name="Veneault-Fourrey C."/>
            <person name="LaButti K."/>
            <person name="Lindquist E.A."/>
            <person name="Lipzen A."/>
            <person name="Lundell T."/>
            <person name="Morin E."/>
            <person name="Murat C."/>
            <person name="Sun H."/>
            <person name="Tunlid A."/>
            <person name="Henrissat B."/>
            <person name="Grigoriev I.V."/>
            <person name="Hibbett D.S."/>
            <person name="Martin F."/>
            <person name="Nordberg H.P."/>
            <person name="Cantor M.N."/>
            <person name="Hua S.X."/>
        </authorList>
    </citation>
    <scope>NUCLEOTIDE SEQUENCE [LARGE SCALE GENOMIC DNA]</scope>
    <source>
        <strain evidence="3 4">Ve08.2h10</strain>
    </source>
</reference>
<feature type="region of interest" description="Disordered" evidence="1">
    <location>
        <begin position="1"/>
        <end position="68"/>
    </location>
</feature>
<accession>A0A0D0DGQ7</accession>
<name>A0A0D0DGQ7_9AGAM</name>
<sequence length="179" mass="19855">MVADEASNQDVDSDVGGMPDEEAEHEKQPTCQQDEEEDQGRGGNREDEQESHNVLEGNQKDKDEGEGDREEYIATKEAFLLPINKDSICWESILAVVKGDDLLTAKLGNVKGDEEAKGIFIDYVWGAATEIRGEIVYKARMAVPLAYGLPGQLKGEELGDVLKWLIEEGKMLHPNINPR</sequence>
<dbReference type="AlphaFoldDB" id="A0A0D0DGQ7"/>
<evidence type="ECO:0000256" key="1">
    <source>
        <dbReference type="SAM" id="MobiDB-lite"/>
    </source>
</evidence>
<dbReference type="HOGENOM" id="CLU_1503936_0_0_1"/>